<name>A0A8S3X4E9_PARAO</name>
<protein>
    <submittedName>
        <fullName evidence="1">(apollo) hypothetical protein</fullName>
    </submittedName>
</protein>
<proteinExistence type="predicted"/>
<accession>A0A8S3X4E9</accession>
<dbReference type="EMBL" id="CAJQZP010000945">
    <property type="protein sequence ID" value="CAG5001418.1"/>
    <property type="molecule type" value="Genomic_DNA"/>
</dbReference>
<evidence type="ECO:0000313" key="1">
    <source>
        <dbReference type="EMBL" id="CAG5001418.1"/>
    </source>
</evidence>
<dbReference type="AlphaFoldDB" id="A0A8S3X4E9"/>
<sequence>MTIYDNPAIKVSLPSAITPQNIMSGFAVSGIWPFERNIFVDIDFATSYVTDRPATQQENHQPDQNVASDAPIVENMLDTYRTPSPTTGPSAVIMPAQNVPTPELIMPFLKAPEKKTTSNRRKTISAV</sequence>
<gene>
    <name evidence="1" type="ORF">PAPOLLO_LOCUS13907</name>
</gene>
<evidence type="ECO:0000313" key="2">
    <source>
        <dbReference type="Proteomes" id="UP000691718"/>
    </source>
</evidence>
<dbReference type="Proteomes" id="UP000691718">
    <property type="component" value="Unassembled WGS sequence"/>
</dbReference>
<reference evidence="1" key="1">
    <citation type="submission" date="2021-04" db="EMBL/GenBank/DDBJ databases">
        <authorList>
            <person name="Tunstrom K."/>
        </authorList>
    </citation>
    <scope>NUCLEOTIDE SEQUENCE</scope>
</reference>
<dbReference type="OrthoDB" id="4327074at2759"/>
<keyword evidence="2" id="KW-1185">Reference proteome</keyword>
<organism evidence="1 2">
    <name type="scientific">Parnassius apollo</name>
    <name type="common">Apollo butterfly</name>
    <name type="synonym">Papilio apollo</name>
    <dbReference type="NCBI Taxonomy" id="110799"/>
    <lineage>
        <taxon>Eukaryota</taxon>
        <taxon>Metazoa</taxon>
        <taxon>Ecdysozoa</taxon>
        <taxon>Arthropoda</taxon>
        <taxon>Hexapoda</taxon>
        <taxon>Insecta</taxon>
        <taxon>Pterygota</taxon>
        <taxon>Neoptera</taxon>
        <taxon>Endopterygota</taxon>
        <taxon>Lepidoptera</taxon>
        <taxon>Glossata</taxon>
        <taxon>Ditrysia</taxon>
        <taxon>Papilionoidea</taxon>
        <taxon>Papilionidae</taxon>
        <taxon>Parnassiinae</taxon>
        <taxon>Parnassini</taxon>
        <taxon>Parnassius</taxon>
        <taxon>Parnassius</taxon>
    </lineage>
</organism>
<comment type="caution">
    <text evidence="1">The sequence shown here is derived from an EMBL/GenBank/DDBJ whole genome shotgun (WGS) entry which is preliminary data.</text>
</comment>